<evidence type="ECO:0000259" key="1">
    <source>
        <dbReference type="Pfam" id="PF12680"/>
    </source>
</evidence>
<accession>A0ABT0B7J1</accession>
<dbReference type="InterPro" id="IPR032710">
    <property type="entry name" value="NTF2-like_dom_sf"/>
</dbReference>
<evidence type="ECO:0000313" key="3">
    <source>
        <dbReference type="Proteomes" id="UP001162880"/>
    </source>
</evidence>
<keyword evidence="3" id="KW-1185">Reference proteome</keyword>
<reference evidence="2" key="1">
    <citation type="submission" date="2022-03" db="EMBL/GenBank/DDBJ databases">
        <title>Identification of a novel bacterium isolated from mangrove sediments.</title>
        <authorList>
            <person name="Pan X."/>
        </authorList>
    </citation>
    <scope>NUCLEOTIDE SEQUENCE</scope>
    <source>
        <strain evidence="2">B2580</strain>
    </source>
</reference>
<dbReference type="RefSeq" id="WP_243996454.1">
    <property type="nucleotide sequence ID" value="NZ_JALHLE010000053.1"/>
</dbReference>
<name>A0ABT0B7J1_9SPHN</name>
<dbReference type="Pfam" id="PF12680">
    <property type="entry name" value="SnoaL_2"/>
    <property type="match status" value="1"/>
</dbReference>
<dbReference type="PANTHER" id="PTHR41252">
    <property type="entry name" value="BLR2505 PROTEIN"/>
    <property type="match status" value="1"/>
</dbReference>
<dbReference type="InterPro" id="IPR037401">
    <property type="entry name" value="SnoaL-like"/>
</dbReference>
<sequence length="134" mass="15134">MASEEETNIALVKRFYQYLDDNDRDGAYANVFAENCELHETEELPYGGVYRGRETVKEALAGVMAGFDEFQCEIRNYLAGGNEVVVHLHLDGVGRKSRKPFSVPVMELWRFQDGKAIELRPFLFDPGAITKALA</sequence>
<dbReference type="Gene3D" id="3.10.450.50">
    <property type="match status" value="1"/>
</dbReference>
<comment type="caution">
    <text evidence="2">The sequence shown here is derived from an EMBL/GenBank/DDBJ whole genome shotgun (WGS) entry which is preliminary data.</text>
</comment>
<dbReference type="EMBL" id="JALHLE010000053">
    <property type="protein sequence ID" value="MCJ2181007.1"/>
    <property type="molecule type" value="Genomic_DNA"/>
</dbReference>
<evidence type="ECO:0000313" key="2">
    <source>
        <dbReference type="EMBL" id="MCJ2181007.1"/>
    </source>
</evidence>
<protein>
    <submittedName>
        <fullName evidence="2">Nuclear transport factor 2 family protein</fullName>
    </submittedName>
</protein>
<dbReference type="SUPFAM" id="SSF54427">
    <property type="entry name" value="NTF2-like"/>
    <property type="match status" value="1"/>
</dbReference>
<dbReference type="Proteomes" id="UP001162880">
    <property type="component" value="Unassembled WGS sequence"/>
</dbReference>
<dbReference type="PANTHER" id="PTHR41252:SF1">
    <property type="entry name" value="BLR2505 PROTEIN"/>
    <property type="match status" value="1"/>
</dbReference>
<organism evidence="2 3">
    <name type="scientific">Novosphingobium album</name>
    <name type="common">ex Hu et al. 2023</name>
    <dbReference type="NCBI Taxonomy" id="2930093"/>
    <lineage>
        <taxon>Bacteria</taxon>
        <taxon>Pseudomonadati</taxon>
        <taxon>Pseudomonadota</taxon>
        <taxon>Alphaproteobacteria</taxon>
        <taxon>Sphingomonadales</taxon>
        <taxon>Sphingomonadaceae</taxon>
        <taxon>Novosphingobium</taxon>
    </lineage>
</organism>
<proteinExistence type="predicted"/>
<feature type="domain" description="SnoaL-like" evidence="1">
    <location>
        <begin position="12"/>
        <end position="118"/>
    </location>
</feature>
<gene>
    <name evidence="2" type="ORF">MTR64_20780</name>
</gene>